<dbReference type="Proteomes" id="UP000095767">
    <property type="component" value="Unassembled WGS sequence"/>
</dbReference>
<dbReference type="AlphaFoldDB" id="A0A1E5WHQ5"/>
<comment type="caution">
    <text evidence="2">The sequence shown here is derived from an EMBL/GenBank/DDBJ whole genome shotgun (WGS) entry which is preliminary data.</text>
</comment>
<sequence length="199" mass="22964">MVRVVAAYMYNKDFDPFVNASICITKKIKHYHFTLVKDDNVKFTLLCNVPRWASRSFCKQGAVLENTISTELRIREDLEADIEEDLEREIIDNMCHLARHLQKLYQHRDRRQRTGSVTDYQFSPPHAENVVLSEMAIRIKLDAQCQIDITKIEKDDATTQPNSCHSADQSDKKSLKIRHSDNSLQEAAQPSSPAMEINE</sequence>
<evidence type="ECO:0000313" key="2">
    <source>
        <dbReference type="EMBL" id="OEL36913.1"/>
    </source>
</evidence>
<keyword evidence="3" id="KW-1185">Reference proteome</keyword>
<proteinExistence type="predicted"/>
<accession>A0A1E5WHQ5</accession>
<gene>
    <name evidence="2" type="ORF">BAE44_0002068</name>
</gene>
<reference evidence="2 3" key="1">
    <citation type="submission" date="2016-09" db="EMBL/GenBank/DDBJ databases">
        <title>The draft genome of Dichanthelium oligosanthes: A C3 panicoid grass species.</title>
        <authorList>
            <person name="Studer A.J."/>
            <person name="Schnable J.C."/>
            <person name="Brutnell T.P."/>
        </authorList>
    </citation>
    <scope>NUCLEOTIDE SEQUENCE [LARGE SCALE GENOMIC DNA]</scope>
    <source>
        <strain evidence="3">cv. Kellogg 1175</strain>
        <tissue evidence="2">Leaf</tissue>
    </source>
</reference>
<protein>
    <submittedName>
        <fullName evidence="2">Uncharacterized protein</fullName>
    </submittedName>
</protein>
<dbReference type="STRING" id="888268.A0A1E5WHQ5"/>
<evidence type="ECO:0000256" key="1">
    <source>
        <dbReference type="SAM" id="MobiDB-lite"/>
    </source>
</evidence>
<dbReference type="OrthoDB" id="1917248at2759"/>
<feature type="compositionally biased region" description="Polar residues" evidence="1">
    <location>
        <begin position="182"/>
        <end position="192"/>
    </location>
</feature>
<feature type="region of interest" description="Disordered" evidence="1">
    <location>
        <begin position="155"/>
        <end position="199"/>
    </location>
</feature>
<feature type="compositionally biased region" description="Basic and acidic residues" evidence="1">
    <location>
        <begin position="168"/>
        <end position="181"/>
    </location>
</feature>
<organism evidence="2 3">
    <name type="scientific">Dichanthelium oligosanthes</name>
    <dbReference type="NCBI Taxonomy" id="888268"/>
    <lineage>
        <taxon>Eukaryota</taxon>
        <taxon>Viridiplantae</taxon>
        <taxon>Streptophyta</taxon>
        <taxon>Embryophyta</taxon>
        <taxon>Tracheophyta</taxon>
        <taxon>Spermatophyta</taxon>
        <taxon>Magnoliopsida</taxon>
        <taxon>Liliopsida</taxon>
        <taxon>Poales</taxon>
        <taxon>Poaceae</taxon>
        <taxon>PACMAD clade</taxon>
        <taxon>Panicoideae</taxon>
        <taxon>Panicodae</taxon>
        <taxon>Paniceae</taxon>
        <taxon>Dichantheliinae</taxon>
        <taxon>Dichanthelium</taxon>
    </lineage>
</organism>
<evidence type="ECO:0000313" key="3">
    <source>
        <dbReference type="Proteomes" id="UP000095767"/>
    </source>
</evidence>
<feature type="compositionally biased region" description="Polar residues" evidence="1">
    <location>
        <begin position="158"/>
        <end position="167"/>
    </location>
</feature>
<name>A0A1E5WHQ5_9POAL</name>
<dbReference type="EMBL" id="LWDX02007403">
    <property type="protein sequence ID" value="OEL36913.1"/>
    <property type="molecule type" value="Genomic_DNA"/>
</dbReference>